<gene>
    <name evidence="5" type="ORF">CTAYLR_000588</name>
</gene>
<feature type="binding site" evidence="3">
    <location>
        <begin position="139"/>
        <end position="146"/>
    </location>
    <ligand>
        <name>GTP</name>
        <dbReference type="ChEBI" id="CHEBI:37565"/>
    </ligand>
</feature>
<dbReference type="InterPro" id="IPR027417">
    <property type="entry name" value="P-loop_NTPase"/>
</dbReference>
<keyword evidence="1 3" id="KW-0547">Nucleotide-binding</keyword>
<dbReference type="GO" id="GO:0046872">
    <property type="term" value="F:metal ion binding"/>
    <property type="evidence" value="ECO:0007669"/>
    <property type="project" value="UniProtKB-KW"/>
</dbReference>
<reference evidence="5" key="1">
    <citation type="submission" date="2023-01" db="EMBL/GenBank/DDBJ databases">
        <title>Metagenome sequencing of chrysophaentin producing Chrysophaeum taylorii.</title>
        <authorList>
            <person name="Davison J."/>
            <person name="Bewley C."/>
        </authorList>
    </citation>
    <scope>NUCLEOTIDE SEQUENCE</scope>
    <source>
        <strain evidence="5">NIES-1699</strain>
    </source>
</reference>
<keyword evidence="4" id="KW-0479">Metal-binding</keyword>
<comment type="caution">
    <text evidence="5">The sequence shown here is derived from an EMBL/GenBank/DDBJ whole genome shotgun (WGS) entry which is preliminary data.</text>
</comment>
<keyword evidence="2 3" id="KW-0342">GTP-binding</keyword>
<keyword evidence="6" id="KW-1185">Reference proteome</keyword>
<protein>
    <submittedName>
        <fullName evidence="5">Uncharacterized protein</fullName>
    </submittedName>
</protein>
<evidence type="ECO:0000256" key="1">
    <source>
        <dbReference type="ARBA" id="ARBA00022741"/>
    </source>
</evidence>
<dbReference type="InterPro" id="IPR051995">
    <property type="entry name" value="Ciliary_GTPase"/>
</dbReference>
<dbReference type="SMART" id="SM00177">
    <property type="entry name" value="ARF"/>
    <property type="match status" value="1"/>
</dbReference>
<dbReference type="SUPFAM" id="SSF52540">
    <property type="entry name" value="P-loop containing nucleoside triphosphate hydrolases"/>
    <property type="match status" value="1"/>
</dbReference>
<feature type="binding site" evidence="3">
    <location>
        <begin position="231"/>
        <end position="234"/>
    </location>
    <ligand>
        <name>GTP</name>
        <dbReference type="ChEBI" id="CHEBI:37565"/>
    </ligand>
</feature>
<dbReference type="Pfam" id="PF00025">
    <property type="entry name" value="Arf"/>
    <property type="match status" value="1"/>
</dbReference>
<dbReference type="GO" id="GO:0005525">
    <property type="term" value="F:GTP binding"/>
    <property type="evidence" value="ECO:0007669"/>
    <property type="project" value="UniProtKB-KW"/>
</dbReference>
<organism evidence="5 6">
    <name type="scientific">Chrysophaeum taylorii</name>
    <dbReference type="NCBI Taxonomy" id="2483200"/>
    <lineage>
        <taxon>Eukaryota</taxon>
        <taxon>Sar</taxon>
        <taxon>Stramenopiles</taxon>
        <taxon>Ochrophyta</taxon>
        <taxon>Pelagophyceae</taxon>
        <taxon>Pelagomonadales</taxon>
        <taxon>Pelagomonadaceae</taxon>
        <taxon>Chrysophaeum</taxon>
    </lineage>
</organism>
<dbReference type="PANTHER" id="PTHR46090">
    <property type="entry name" value="ADP-RIBOSYLATION FACTOR-LIKE PROTEIN 13B"/>
    <property type="match status" value="1"/>
</dbReference>
<dbReference type="Proteomes" id="UP001230188">
    <property type="component" value="Unassembled WGS sequence"/>
</dbReference>
<proteinExistence type="predicted"/>
<keyword evidence="4" id="KW-0460">Magnesium</keyword>
<evidence type="ECO:0000256" key="3">
    <source>
        <dbReference type="PIRSR" id="PIRSR606689-1"/>
    </source>
</evidence>
<dbReference type="Gene3D" id="3.40.50.300">
    <property type="entry name" value="P-loop containing nucleotide triphosphate hydrolases"/>
    <property type="match status" value="1"/>
</dbReference>
<feature type="binding site" evidence="3">
    <location>
        <position position="181"/>
    </location>
    <ligand>
        <name>GTP</name>
        <dbReference type="ChEBI" id="CHEBI:37565"/>
    </ligand>
</feature>
<dbReference type="PANTHER" id="PTHR46090:SF2">
    <property type="entry name" value="ADP-RIBOSYLATION FACTOR-LIKE PROTEIN 13B"/>
    <property type="match status" value="1"/>
</dbReference>
<evidence type="ECO:0000313" key="5">
    <source>
        <dbReference type="EMBL" id="KAJ8605821.1"/>
    </source>
</evidence>
<feature type="binding site" evidence="4">
    <location>
        <position position="163"/>
    </location>
    <ligand>
        <name>Mg(2+)</name>
        <dbReference type="ChEBI" id="CHEBI:18420"/>
    </ligand>
</feature>
<evidence type="ECO:0000256" key="4">
    <source>
        <dbReference type="PIRSR" id="PIRSR606689-2"/>
    </source>
</evidence>
<name>A0AAD7UID0_9STRA</name>
<dbReference type="SMART" id="SM00178">
    <property type="entry name" value="SAR"/>
    <property type="match status" value="1"/>
</dbReference>
<sequence>MMVMGTRPQSAPAKGKGFVTRRRRDIVSNYMATHVDPLMHEMITYLLLKQPEDVRGSMLEYLRNPTKCEVSRKVSRKDRIYMVSEISPVLTELLTDVVRARPRKPSEFMIGWLSSRVRAKLADAIAKSKVAHKKILVLGPSGAGKTTLLMGLAGDPEPKPKPTSGFRKYEFEGIAFYDLSGKPKAQRSWVSYFHDVHAVMFVVDSSNLSGVSFDLDHPMIVGKPLLVVANNKQDLNDCGSVEEVAKKLGLETYQHKYKGLVAACACVAGTRDERLDKGLEWLGQKIDENAAILEDRVQADTKIVAERDAENQRRKEERVFRKVLRKAFSEPPEECFSREEGLDFFKNELGAADLPAEAVHLAEICNYQKLALQMMGNFKCPISVKKRTPMDWSQILAYVNQRKKEAWDDVFIAQDNNNNNNNT</sequence>
<dbReference type="InterPro" id="IPR006689">
    <property type="entry name" value="Small_GTPase_ARF/SAR"/>
</dbReference>
<dbReference type="AlphaFoldDB" id="A0AAD7UID0"/>
<feature type="binding site" evidence="4">
    <location>
        <position position="146"/>
    </location>
    <ligand>
        <name>Mg(2+)</name>
        <dbReference type="ChEBI" id="CHEBI:18420"/>
    </ligand>
</feature>
<dbReference type="EMBL" id="JAQMWT010000309">
    <property type="protein sequence ID" value="KAJ8605821.1"/>
    <property type="molecule type" value="Genomic_DNA"/>
</dbReference>
<evidence type="ECO:0000256" key="2">
    <source>
        <dbReference type="ARBA" id="ARBA00023134"/>
    </source>
</evidence>
<dbReference type="GO" id="GO:0003924">
    <property type="term" value="F:GTPase activity"/>
    <property type="evidence" value="ECO:0007669"/>
    <property type="project" value="InterPro"/>
</dbReference>
<accession>A0AAD7UID0</accession>
<evidence type="ECO:0000313" key="6">
    <source>
        <dbReference type="Proteomes" id="UP001230188"/>
    </source>
</evidence>